<dbReference type="Pfam" id="PF03703">
    <property type="entry name" value="bPH_2"/>
    <property type="match status" value="2"/>
</dbReference>
<feature type="transmembrane region" description="Helical" evidence="1">
    <location>
        <begin position="225"/>
        <end position="248"/>
    </location>
</feature>
<dbReference type="PANTHER" id="PTHR34473">
    <property type="entry name" value="UPF0699 TRANSMEMBRANE PROTEIN YDBS"/>
    <property type="match status" value="1"/>
</dbReference>
<dbReference type="PIRSF" id="PIRSF026631">
    <property type="entry name" value="UCP026631"/>
    <property type="match status" value="1"/>
</dbReference>
<feature type="domain" description="YdbS-like PH" evidence="2">
    <location>
        <begin position="250"/>
        <end position="322"/>
    </location>
</feature>
<evidence type="ECO:0000313" key="4">
    <source>
        <dbReference type="Proteomes" id="UP001589836"/>
    </source>
</evidence>
<feature type="domain" description="YdbS-like PH" evidence="2">
    <location>
        <begin position="59"/>
        <end position="137"/>
    </location>
</feature>
<sequence>MKRQHPFAFIHYGFQFIRGTIFLFIILSFNDFRNGEYLYPILFILGLIVLGMIIGWVRWYFLQYDMDEEQFYIYQGVFAKKYETYPHIKISGVNYSSNRILELLGLTTIAIETAGKSEDSSAKLFLKESDAKVIEENIVYYAKKQGNAEVSEEDKPRKEEPDFKLPWGYLFVMSATSRMMFVVLTVITSSISQVMDTFGEFLIQFPLFAGVNKLDLGEIIVTKPLLFISWIGIAALISWVTGTIITALRYANYRVIRDQDTLHIAYGLWSTKNVALEVNRIQAIRIREGVLRGWLGFHSVEFDSIGYDGDEYTQKALLLPLVRKQRTWSLIERLVPEYYVQPRFVHSPKRARIRFYFRGVIAPTILCMGAGFLWNPIWWLLLVTPLLAYLSELRYRDNGIQTVDGKMVTSSRLLEREIVVIPWPGLQSILRTQSILQLWRNLATYEIAVATDQLELVYKARELDPDLYAELTAFLQQRKEMELD</sequence>
<gene>
    <name evidence="3" type="ORF">ACFFGV_07985</name>
</gene>
<protein>
    <submittedName>
        <fullName evidence="3">PH domain-containing protein</fullName>
    </submittedName>
</protein>
<comment type="caution">
    <text evidence="3">The sequence shown here is derived from an EMBL/GenBank/DDBJ whole genome shotgun (WGS) entry which is preliminary data.</text>
</comment>
<feature type="transmembrane region" description="Helical" evidence="1">
    <location>
        <begin position="41"/>
        <end position="61"/>
    </location>
</feature>
<feature type="transmembrane region" description="Helical" evidence="1">
    <location>
        <begin position="7"/>
        <end position="29"/>
    </location>
</feature>
<keyword evidence="4" id="KW-1185">Reference proteome</keyword>
<dbReference type="InterPro" id="IPR005182">
    <property type="entry name" value="YdbS-like_PH"/>
</dbReference>
<feature type="transmembrane region" description="Helical" evidence="1">
    <location>
        <begin position="355"/>
        <end position="372"/>
    </location>
</feature>
<organism evidence="3 4">
    <name type="scientific">Pontibacillus salicampi</name>
    <dbReference type="NCBI Taxonomy" id="1449801"/>
    <lineage>
        <taxon>Bacteria</taxon>
        <taxon>Bacillati</taxon>
        <taxon>Bacillota</taxon>
        <taxon>Bacilli</taxon>
        <taxon>Bacillales</taxon>
        <taxon>Bacillaceae</taxon>
        <taxon>Pontibacillus</taxon>
    </lineage>
</organism>
<proteinExistence type="predicted"/>
<dbReference type="InterPro" id="IPR014529">
    <property type="entry name" value="UCP026631"/>
</dbReference>
<evidence type="ECO:0000259" key="2">
    <source>
        <dbReference type="Pfam" id="PF03703"/>
    </source>
</evidence>
<name>A0ABV6LM81_9BACI</name>
<evidence type="ECO:0000256" key="1">
    <source>
        <dbReference type="SAM" id="Phobius"/>
    </source>
</evidence>
<dbReference type="EMBL" id="JBHLTP010000004">
    <property type="protein sequence ID" value="MFC0523524.1"/>
    <property type="molecule type" value="Genomic_DNA"/>
</dbReference>
<reference evidence="3 4" key="1">
    <citation type="submission" date="2024-09" db="EMBL/GenBank/DDBJ databases">
        <authorList>
            <person name="Sun Q."/>
            <person name="Mori K."/>
        </authorList>
    </citation>
    <scope>NUCLEOTIDE SEQUENCE [LARGE SCALE GENOMIC DNA]</scope>
    <source>
        <strain evidence="3 4">NCAIM B.02529</strain>
    </source>
</reference>
<evidence type="ECO:0000313" key="3">
    <source>
        <dbReference type="EMBL" id="MFC0523524.1"/>
    </source>
</evidence>
<keyword evidence="1" id="KW-0472">Membrane</keyword>
<dbReference type="PANTHER" id="PTHR34473:SF2">
    <property type="entry name" value="UPF0699 TRANSMEMBRANE PROTEIN YDBT"/>
    <property type="match status" value="1"/>
</dbReference>
<dbReference type="Proteomes" id="UP001589836">
    <property type="component" value="Unassembled WGS sequence"/>
</dbReference>
<dbReference type="RefSeq" id="WP_377346402.1">
    <property type="nucleotide sequence ID" value="NZ_JBHLTP010000004.1"/>
</dbReference>
<feature type="transmembrane region" description="Helical" evidence="1">
    <location>
        <begin position="167"/>
        <end position="191"/>
    </location>
</feature>
<keyword evidence="1" id="KW-0812">Transmembrane</keyword>
<accession>A0ABV6LM81</accession>
<keyword evidence="1" id="KW-1133">Transmembrane helix</keyword>